<evidence type="ECO:0000313" key="2">
    <source>
        <dbReference type="Proteomes" id="UP000026961"/>
    </source>
</evidence>
<sequence length="173" mass="20056">MRRMPRRYWTAGPHQRQPLLRKKLRELRHRCQEGSLRDIVFCMRADLLRNLGNTCNSKIRRFCTNLNLYYASMFLFQNAGRFNTQIFERRPKLAKQRGMDTSVKEGGSLLAALDRPCLQSFPVMPVLEGHAVVPHVHRLRTWLSAASGCSLLRDVAVGRVAMRQMNGLKQQYV</sequence>
<name>A0A0D9ZHU8_9ORYZ</name>
<dbReference type="Proteomes" id="UP000026961">
    <property type="component" value="Chromosome 4"/>
</dbReference>
<dbReference type="eggNOG" id="KOG2214">
    <property type="taxonomic scope" value="Eukaryota"/>
</dbReference>
<accession>A0A0D9ZHU8</accession>
<dbReference type="AlphaFoldDB" id="A0A0D9ZHU8"/>
<proteinExistence type="predicted"/>
<dbReference type="Gramene" id="OGLUM04G04430.3">
    <property type="protein sequence ID" value="OGLUM04G04430.3"/>
    <property type="gene ID" value="OGLUM04G04430"/>
</dbReference>
<evidence type="ECO:0000313" key="1">
    <source>
        <dbReference type="EnsemblPlants" id="OGLUM04G04430.3"/>
    </source>
</evidence>
<dbReference type="EnsemblPlants" id="OGLUM04G04430.3">
    <property type="protein sequence ID" value="OGLUM04G04430.3"/>
    <property type="gene ID" value="OGLUM04G04430"/>
</dbReference>
<reference evidence="1" key="1">
    <citation type="submission" date="2015-04" db="UniProtKB">
        <authorList>
            <consortium name="EnsemblPlants"/>
        </authorList>
    </citation>
    <scope>IDENTIFICATION</scope>
</reference>
<dbReference type="STRING" id="40148.A0A0D9ZHU8"/>
<keyword evidence="2" id="KW-1185">Reference proteome</keyword>
<organism evidence="1">
    <name type="scientific">Oryza glumipatula</name>
    <dbReference type="NCBI Taxonomy" id="40148"/>
    <lineage>
        <taxon>Eukaryota</taxon>
        <taxon>Viridiplantae</taxon>
        <taxon>Streptophyta</taxon>
        <taxon>Embryophyta</taxon>
        <taxon>Tracheophyta</taxon>
        <taxon>Spermatophyta</taxon>
        <taxon>Magnoliopsida</taxon>
        <taxon>Liliopsida</taxon>
        <taxon>Poales</taxon>
        <taxon>Poaceae</taxon>
        <taxon>BOP clade</taxon>
        <taxon>Oryzoideae</taxon>
        <taxon>Oryzeae</taxon>
        <taxon>Oryzinae</taxon>
        <taxon>Oryza</taxon>
    </lineage>
</organism>
<protein>
    <submittedName>
        <fullName evidence="1">Uncharacterized protein</fullName>
    </submittedName>
</protein>
<reference evidence="1" key="2">
    <citation type="submission" date="2018-05" db="EMBL/GenBank/DDBJ databases">
        <title>OgluRS3 (Oryza glumaepatula Reference Sequence Version 3).</title>
        <authorList>
            <person name="Zhang J."/>
            <person name="Kudrna D."/>
            <person name="Lee S."/>
            <person name="Talag J."/>
            <person name="Welchert J."/>
            <person name="Wing R.A."/>
        </authorList>
    </citation>
    <scope>NUCLEOTIDE SEQUENCE [LARGE SCALE GENOMIC DNA]</scope>
</reference>